<dbReference type="Proteomes" id="UP000006798">
    <property type="component" value="Chromosome 2"/>
</dbReference>
<dbReference type="Gene3D" id="3.20.20.30">
    <property type="entry name" value="Luciferase-like domain"/>
    <property type="match status" value="1"/>
</dbReference>
<dbReference type="GO" id="GO:0008726">
    <property type="term" value="F:alkanesulfonate monooxygenase activity"/>
    <property type="evidence" value="ECO:0007669"/>
    <property type="project" value="TreeGrafter"/>
</dbReference>
<feature type="domain" description="Luciferase-like" evidence="5">
    <location>
        <begin position="69"/>
        <end position="388"/>
    </location>
</feature>
<keyword evidence="4" id="KW-0503">Monooxygenase</keyword>
<protein>
    <submittedName>
        <fullName evidence="6">Luciferase-like protein</fullName>
    </submittedName>
</protein>
<evidence type="ECO:0000259" key="5">
    <source>
        <dbReference type="Pfam" id="PF00296"/>
    </source>
</evidence>
<keyword evidence="3" id="KW-0560">Oxidoreductase</keyword>
<dbReference type="HOGENOM" id="CLU_027853_1_2_4"/>
<evidence type="ECO:0000256" key="1">
    <source>
        <dbReference type="ARBA" id="ARBA00022630"/>
    </source>
</evidence>
<dbReference type="InterPro" id="IPR011251">
    <property type="entry name" value="Luciferase-like_dom"/>
</dbReference>
<dbReference type="PANTHER" id="PTHR42847">
    <property type="entry name" value="ALKANESULFONATE MONOOXYGENASE"/>
    <property type="match status" value="1"/>
</dbReference>
<evidence type="ECO:0000256" key="4">
    <source>
        <dbReference type="ARBA" id="ARBA00023033"/>
    </source>
</evidence>
<organism evidence="6 7">
    <name type="scientific">Cupriavidus necator (strain ATCC 43291 / DSM 13513 / CCUG 52238 / LMG 8453 / N-1)</name>
    <name type="common">Ralstonia eutropha</name>
    <dbReference type="NCBI Taxonomy" id="1042878"/>
    <lineage>
        <taxon>Bacteria</taxon>
        <taxon>Pseudomonadati</taxon>
        <taxon>Pseudomonadota</taxon>
        <taxon>Betaproteobacteria</taxon>
        <taxon>Burkholderiales</taxon>
        <taxon>Burkholderiaceae</taxon>
        <taxon>Cupriavidus</taxon>
    </lineage>
</organism>
<gene>
    <name evidence="6" type="ordered locus">CNE_2c20710</name>
</gene>
<accession>F8GSG2</accession>
<dbReference type="EMBL" id="CP002878">
    <property type="protein sequence ID" value="AEI81019.1"/>
    <property type="molecule type" value="Genomic_DNA"/>
</dbReference>
<proteinExistence type="predicted"/>
<dbReference type="KEGG" id="cnc:CNE_2c20710"/>
<evidence type="ECO:0000256" key="2">
    <source>
        <dbReference type="ARBA" id="ARBA00022643"/>
    </source>
</evidence>
<keyword evidence="1" id="KW-0285">Flavoprotein</keyword>
<keyword evidence="2" id="KW-0288">FMN</keyword>
<evidence type="ECO:0000313" key="6">
    <source>
        <dbReference type="EMBL" id="AEI81019.1"/>
    </source>
</evidence>
<dbReference type="AlphaFoldDB" id="F8GSG2"/>
<dbReference type="InterPro" id="IPR050172">
    <property type="entry name" value="SsuD_RutA_monooxygenase"/>
</dbReference>
<dbReference type="PANTHER" id="PTHR42847:SF4">
    <property type="entry name" value="ALKANESULFONATE MONOOXYGENASE-RELATED"/>
    <property type="match status" value="1"/>
</dbReference>
<name>F8GSG2_CUPNN</name>
<dbReference type="Pfam" id="PF00296">
    <property type="entry name" value="Bac_luciferase"/>
    <property type="match status" value="1"/>
</dbReference>
<reference evidence="6 7" key="1">
    <citation type="journal article" date="2011" name="J. Bacteriol.">
        <title>Complete genome sequence of the type strain Cupriavidus necator N-1.</title>
        <authorList>
            <person name="Poehlein A."/>
            <person name="Kusian B."/>
            <person name="Friedrich B."/>
            <person name="Daniel R."/>
            <person name="Bowien B."/>
        </authorList>
    </citation>
    <scope>NUCLEOTIDE SEQUENCE [LARGE SCALE GENOMIC DNA]</scope>
    <source>
        <strain evidence="7">ATCC 43291 / DSM 13513 / CCUG 52238 / LMG 8453 / N-1</strain>
    </source>
</reference>
<dbReference type="InterPro" id="IPR036661">
    <property type="entry name" value="Luciferase-like_sf"/>
</dbReference>
<sequence>MLLGSAVDFRGWRGVTRGLGHCQLDARCVRGFIRAVRAPHYPCAAPASGILLGREIRMRKILNTKDFVLGTFATNCSGGMSVTKIGERWDNSWENNAKLARMLDDAGIDFMLPIARWIGYGGETDFHGSVLETITWAAGLLAQTKNLTVFATIHTAANHPAVVAKQIATLDQIGQGRAGLNIVAGWNRPEYEALGLPLAAGHDKRYSYAQEWFDVIKQIWERDGAFNYDGENFHLKGIYGLPKPWHGERPPILNAAGSGEGRDFAIQNANFLFTPAIDPARSKVEVAELKAKARAADKPVQVLTFSHVVCRPTEQEARDYLRHFAQDNADWAAVDNLVALQFANAQSFPHDLLALIRDRMAAGHGGFPLVGTPEQVADGICALAEAGFKGTTLSFVDYVKEFPYFRDTVLPILEARGLRQPGGSRNGGQ</sequence>
<dbReference type="SUPFAM" id="SSF51679">
    <property type="entry name" value="Bacterial luciferase-like"/>
    <property type="match status" value="1"/>
</dbReference>
<evidence type="ECO:0000313" key="7">
    <source>
        <dbReference type="Proteomes" id="UP000006798"/>
    </source>
</evidence>
<dbReference type="CDD" id="cd01094">
    <property type="entry name" value="Alkanesulfonate_monoxygenase"/>
    <property type="match status" value="1"/>
</dbReference>
<dbReference type="GO" id="GO:0046306">
    <property type="term" value="P:alkanesulfonate catabolic process"/>
    <property type="evidence" value="ECO:0007669"/>
    <property type="project" value="TreeGrafter"/>
</dbReference>
<evidence type="ECO:0000256" key="3">
    <source>
        <dbReference type="ARBA" id="ARBA00023002"/>
    </source>
</evidence>